<protein>
    <submittedName>
        <fullName evidence="1">Uncharacterized protein</fullName>
    </submittedName>
</protein>
<dbReference type="AlphaFoldDB" id="A0A5J4YSI6"/>
<name>A0A5J4YSI6_PORPP</name>
<evidence type="ECO:0000313" key="2">
    <source>
        <dbReference type="Proteomes" id="UP000324585"/>
    </source>
</evidence>
<comment type="caution">
    <text evidence="1">The sequence shown here is derived from an EMBL/GenBank/DDBJ whole genome shotgun (WGS) entry which is preliminary data.</text>
</comment>
<dbReference type="EMBL" id="VRMN01000006">
    <property type="protein sequence ID" value="KAA8493812.1"/>
    <property type="molecule type" value="Genomic_DNA"/>
</dbReference>
<keyword evidence="2" id="KW-1185">Reference proteome</keyword>
<gene>
    <name evidence="1" type="ORF">FVE85_4949</name>
</gene>
<reference evidence="2" key="1">
    <citation type="journal article" date="2019" name="Nat. Commun.">
        <title>Expansion of phycobilisome linker gene families in mesophilic red algae.</title>
        <authorList>
            <person name="Lee J."/>
            <person name="Kim D."/>
            <person name="Bhattacharya D."/>
            <person name="Yoon H.S."/>
        </authorList>
    </citation>
    <scope>NUCLEOTIDE SEQUENCE [LARGE SCALE GENOMIC DNA]</scope>
    <source>
        <strain evidence="2">CCMP 1328</strain>
    </source>
</reference>
<dbReference type="Proteomes" id="UP000324585">
    <property type="component" value="Unassembled WGS sequence"/>
</dbReference>
<proteinExistence type="predicted"/>
<accession>A0A5J4YSI6</accession>
<organism evidence="1 2">
    <name type="scientific">Porphyridium purpureum</name>
    <name type="common">Red alga</name>
    <name type="synonym">Porphyridium cruentum</name>
    <dbReference type="NCBI Taxonomy" id="35688"/>
    <lineage>
        <taxon>Eukaryota</taxon>
        <taxon>Rhodophyta</taxon>
        <taxon>Bangiophyceae</taxon>
        <taxon>Porphyridiales</taxon>
        <taxon>Porphyridiaceae</taxon>
        <taxon>Porphyridium</taxon>
    </lineage>
</organism>
<sequence>MGMMEMMGVVRIGRAAAMRVGVGVMRRLVYERVGCAAAMGGAWPGVMQARRVPPPSAAAAAGMQLRMVAHTTVAQQGLGIADKVMNYFSRSNDAQQRERMQSLYDSFFEIWTDPRVKKVLPEHIAQIYDKVLIESGAGGWREKLPWVKSNEELEQVRKQVNFFRALPGNYIVRDLGRARMFREVAKSVGLFDGSEQAAISLLWQARVAHQIIRYRMKMDYPLPRTYDELQRLMVTHRYGVRRFTLEQGQIQRPPYRKNDRKQMMTRLLRLRP</sequence>
<evidence type="ECO:0000313" key="1">
    <source>
        <dbReference type="EMBL" id="KAA8493812.1"/>
    </source>
</evidence>